<dbReference type="InterPro" id="IPR008966">
    <property type="entry name" value="Adhesion_dom_sf"/>
</dbReference>
<dbReference type="PANTHER" id="PTHR33420">
    <property type="entry name" value="FIMBRIAL SUBUNIT ELFA-RELATED"/>
    <property type="match status" value="1"/>
</dbReference>
<comment type="similarity">
    <text evidence="2">Belongs to the fimbrial protein family.</text>
</comment>
<sequence length="179" mass="19418">MQQRNRGINRFLFTISGLICVLLMICTLPIKADTDVEFSGALISEPCQIDSEAEEMTVDFGPLAKKAFIDSNQSVSKKFSVLLRECDPDIGSKVAVSFNASKDNADSDLFAVNGSVSGIALKITDSGGETVKPNTPQEAVELNNGDTELNWQASIIKTARDDIMTGDFYAIINLSLEYP</sequence>
<evidence type="ECO:0000256" key="4">
    <source>
        <dbReference type="ARBA" id="ARBA00023263"/>
    </source>
</evidence>
<feature type="transmembrane region" description="Helical" evidence="5">
    <location>
        <begin position="12"/>
        <end position="30"/>
    </location>
</feature>
<dbReference type="EMBL" id="JANFVX010000001">
    <property type="protein sequence ID" value="MCW0342243.1"/>
    <property type="molecule type" value="Genomic_DNA"/>
</dbReference>
<evidence type="ECO:0000259" key="6">
    <source>
        <dbReference type="Pfam" id="PF00419"/>
    </source>
</evidence>
<protein>
    <submittedName>
        <fullName evidence="7">Major MR/P fimbria protein</fullName>
    </submittedName>
</protein>
<dbReference type="GO" id="GO:0009289">
    <property type="term" value="C:pilus"/>
    <property type="evidence" value="ECO:0007669"/>
    <property type="project" value="UniProtKB-SubCell"/>
</dbReference>
<gene>
    <name evidence="7" type="ORF">NB703_000336</name>
</gene>
<evidence type="ECO:0000256" key="2">
    <source>
        <dbReference type="ARBA" id="ARBA00006671"/>
    </source>
</evidence>
<evidence type="ECO:0000256" key="3">
    <source>
        <dbReference type="ARBA" id="ARBA00022729"/>
    </source>
</evidence>
<proteinExistence type="inferred from homology"/>
<keyword evidence="5" id="KW-0472">Membrane</keyword>
<keyword evidence="3" id="KW-0732">Signal</keyword>
<reference evidence="7" key="1">
    <citation type="submission" date="2022-06" db="EMBL/GenBank/DDBJ databases">
        <title>Dynamics of rice microbiomes reveals core vertical transmitted seed endophytes.</title>
        <authorList>
            <person name="Liao K."/>
            <person name="Zhang X."/>
        </authorList>
    </citation>
    <scope>NUCLEOTIDE SEQUENCE</scope>
    <source>
        <strain evidence="7">JT1-17</strain>
    </source>
</reference>
<evidence type="ECO:0000313" key="8">
    <source>
        <dbReference type="Proteomes" id="UP001208888"/>
    </source>
</evidence>
<dbReference type="Pfam" id="PF00419">
    <property type="entry name" value="Fimbrial"/>
    <property type="match status" value="1"/>
</dbReference>
<feature type="domain" description="Fimbrial-type adhesion" evidence="6">
    <location>
        <begin position="37"/>
        <end position="178"/>
    </location>
</feature>
<evidence type="ECO:0000313" key="7">
    <source>
        <dbReference type="EMBL" id="MCW0342243.1"/>
    </source>
</evidence>
<dbReference type="InterPro" id="IPR050263">
    <property type="entry name" value="Bact_Fimbrial_Adh_Pro"/>
</dbReference>
<dbReference type="SUPFAM" id="SSF49401">
    <property type="entry name" value="Bacterial adhesins"/>
    <property type="match status" value="1"/>
</dbReference>
<accession>A0AAJ1CVR7</accession>
<dbReference type="PANTHER" id="PTHR33420:SF3">
    <property type="entry name" value="FIMBRIAL SUBUNIT ELFA"/>
    <property type="match status" value="1"/>
</dbReference>
<dbReference type="InterPro" id="IPR000259">
    <property type="entry name" value="Adhesion_dom_fimbrial"/>
</dbReference>
<organism evidence="7 8">
    <name type="scientific">Pantoea ananas</name>
    <name type="common">Erwinia uredovora</name>
    <dbReference type="NCBI Taxonomy" id="553"/>
    <lineage>
        <taxon>Bacteria</taxon>
        <taxon>Pseudomonadati</taxon>
        <taxon>Pseudomonadota</taxon>
        <taxon>Gammaproteobacteria</taxon>
        <taxon>Enterobacterales</taxon>
        <taxon>Erwiniaceae</taxon>
        <taxon>Pantoea</taxon>
    </lineage>
</organism>
<dbReference type="GO" id="GO:0043709">
    <property type="term" value="P:cell adhesion involved in single-species biofilm formation"/>
    <property type="evidence" value="ECO:0007669"/>
    <property type="project" value="TreeGrafter"/>
</dbReference>
<dbReference type="Gene3D" id="2.60.40.1090">
    <property type="entry name" value="Fimbrial-type adhesion domain"/>
    <property type="match status" value="1"/>
</dbReference>
<name>A0AAJ1CVR7_PANAN</name>
<keyword evidence="5" id="KW-1133">Transmembrane helix</keyword>
<dbReference type="Proteomes" id="UP001208888">
    <property type="component" value="Unassembled WGS sequence"/>
</dbReference>
<dbReference type="RefSeq" id="WP_050598412.1">
    <property type="nucleotide sequence ID" value="NZ_CP081342.1"/>
</dbReference>
<dbReference type="AlphaFoldDB" id="A0AAJ1CVR7"/>
<keyword evidence="4" id="KW-0281">Fimbrium</keyword>
<keyword evidence="5" id="KW-0812">Transmembrane</keyword>
<comment type="caution">
    <text evidence="7">The sequence shown here is derived from an EMBL/GenBank/DDBJ whole genome shotgun (WGS) entry which is preliminary data.</text>
</comment>
<dbReference type="InterPro" id="IPR036937">
    <property type="entry name" value="Adhesion_dom_fimbrial_sf"/>
</dbReference>
<comment type="subcellular location">
    <subcellularLocation>
        <location evidence="1">Fimbrium</location>
    </subcellularLocation>
</comment>
<evidence type="ECO:0000256" key="5">
    <source>
        <dbReference type="SAM" id="Phobius"/>
    </source>
</evidence>
<evidence type="ECO:0000256" key="1">
    <source>
        <dbReference type="ARBA" id="ARBA00004561"/>
    </source>
</evidence>